<comment type="caution">
    <text evidence="4">The sequence shown here is derived from an EMBL/GenBank/DDBJ whole genome shotgun (WGS) entry which is preliminary data.</text>
</comment>
<gene>
    <name evidence="4" type="ORF">C6I21_04470</name>
</gene>
<feature type="binding site" evidence="3">
    <location>
        <position position="131"/>
    </location>
    <ligand>
        <name>a divalent metal cation</name>
        <dbReference type="ChEBI" id="CHEBI:60240"/>
    </ligand>
</feature>
<dbReference type="Pfam" id="PF05163">
    <property type="entry name" value="DinB"/>
    <property type="match status" value="1"/>
</dbReference>
<dbReference type="RefSeq" id="WP_105958240.1">
    <property type="nucleotide sequence ID" value="NZ_PVNS01000003.1"/>
</dbReference>
<comment type="similarity">
    <text evidence="1">Belongs to the DinB family.</text>
</comment>
<reference evidence="4 5" key="1">
    <citation type="submission" date="2018-03" db="EMBL/GenBank/DDBJ databases">
        <title>Bacillus urumqiensis sp. nov., a moderately haloalkaliphilic bacterium isolated from a salt lake.</title>
        <authorList>
            <person name="Zhao B."/>
            <person name="Liao Z."/>
        </authorList>
    </citation>
    <scope>NUCLEOTIDE SEQUENCE [LARGE SCALE GENOMIC DNA]</scope>
    <source>
        <strain evidence="4 5">BZ-SZ-XJ18</strain>
    </source>
</reference>
<dbReference type="SUPFAM" id="SSF109854">
    <property type="entry name" value="DinB/YfiT-like putative metalloenzymes"/>
    <property type="match status" value="1"/>
</dbReference>
<sequence>MMYKNEAYLKNYFLSHRDVTKDLIGMIEKDKYDYRPTPTSMSAKELVVHMLTSFHKFAAIAAGRDPVQLHEENDDWTLNELADRYTEESVRLIEMLDPAKIDEEIDLSQSMGTVMPAWRLIETAIDHEINHKGNLFVYVREMGHTHLPMFVKNP</sequence>
<keyword evidence="2 3" id="KW-0479">Metal-binding</keyword>
<protein>
    <recommendedName>
        <fullName evidence="6">Damage-inducible protein DinB</fullName>
    </recommendedName>
</protein>
<dbReference type="Gene3D" id="1.20.120.450">
    <property type="entry name" value="dinb family like domain"/>
    <property type="match status" value="1"/>
</dbReference>
<evidence type="ECO:0000313" key="5">
    <source>
        <dbReference type="Proteomes" id="UP000243650"/>
    </source>
</evidence>
<evidence type="ECO:0000256" key="1">
    <source>
        <dbReference type="ARBA" id="ARBA00008635"/>
    </source>
</evidence>
<evidence type="ECO:0000256" key="2">
    <source>
        <dbReference type="ARBA" id="ARBA00022723"/>
    </source>
</evidence>
<evidence type="ECO:0000256" key="3">
    <source>
        <dbReference type="PIRSR" id="PIRSR607837-1"/>
    </source>
</evidence>
<accession>A0A2P6MJZ2</accession>
<dbReference type="Proteomes" id="UP000243650">
    <property type="component" value="Unassembled WGS sequence"/>
</dbReference>
<dbReference type="GO" id="GO:0046872">
    <property type="term" value="F:metal ion binding"/>
    <property type="evidence" value="ECO:0007669"/>
    <property type="project" value="UniProtKB-KW"/>
</dbReference>
<dbReference type="AlphaFoldDB" id="A0A2P6MJZ2"/>
<evidence type="ECO:0008006" key="6">
    <source>
        <dbReference type="Google" id="ProtNLM"/>
    </source>
</evidence>
<evidence type="ECO:0000313" key="4">
    <source>
        <dbReference type="EMBL" id="PRO66604.1"/>
    </source>
</evidence>
<keyword evidence="5" id="KW-1185">Reference proteome</keyword>
<dbReference type="InterPro" id="IPR007837">
    <property type="entry name" value="DinB"/>
</dbReference>
<organism evidence="4 5">
    <name type="scientific">Alkalicoccus urumqiensis</name>
    <name type="common">Bacillus urumqiensis</name>
    <dbReference type="NCBI Taxonomy" id="1548213"/>
    <lineage>
        <taxon>Bacteria</taxon>
        <taxon>Bacillati</taxon>
        <taxon>Bacillota</taxon>
        <taxon>Bacilli</taxon>
        <taxon>Bacillales</taxon>
        <taxon>Bacillaceae</taxon>
        <taxon>Alkalicoccus</taxon>
    </lineage>
</organism>
<feature type="binding site" evidence="3">
    <location>
        <position position="49"/>
    </location>
    <ligand>
        <name>a divalent metal cation</name>
        <dbReference type="ChEBI" id="CHEBI:60240"/>
    </ligand>
</feature>
<proteinExistence type="inferred from homology"/>
<dbReference type="OrthoDB" id="119432at2"/>
<dbReference type="EMBL" id="PVNS01000003">
    <property type="protein sequence ID" value="PRO66604.1"/>
    <property type="molecule type" value="Genomic_DNA"/>
</dbReference>
<name>A0A2P6MJZ2_ALKUR</name>
<feature type="binding site" evidence="3">
    <location>
        <position position="127"/>
    </location>
    <ligand>
        <name>a divalent metal cation</name>
        <dbReference type="ChEBI" id="CHEBI:60240"/>
    </ligand>
</feature>
<dbReference type="InterPro" id="IPR034660">
    <property type="entry name" value="DinB/YfiT-like"/>
</dbReference>